<gene>
    <name evidence="10" type="ORF">BW247_05745</name>
</gene>
<keyword evidence="2 9" id="KW-0963">Cytoplasm</keyword>
<evidence type="ECO:0000256" key="2">
    <source>
        <dbReference type="ARBA" id="ARBA00022490"/>
    </source>
</evidence>
<feature type="active site" description="Proton acceptor" evidence="9">
    <location>
        <position position="69"/>
    </location>
</feature>
<dbReference type="AlphaFoldDB" id="A0A1P8UFN6"/>
<dbReference type="GO" id="GO:0009117">
    <property type="term" value="P:nucleotide metabolic process"/>
    <property type="evidence" value="ECO:0007669"/>
    <property type="project" value="UniProtKB-KW"/>
</dbReference>
<dbReference type="STRING" id="1765967.BW247_05745"/>
<dbReference type="PANTHER" id="PTHR43213">
    <property type="entry name" value="BIFUNCTIONAL DTTP/UTP PYROPHOSPHATASE/METHYLTRANSFERASE PROTEIN-RELATED"/>
    <property type="match status" value="1"/>
</dbReference>
<evidence type="ECO:0000256" key="1">
    <source>
        <dbReference type="ARBA" id="ARBA00004496"/>
    </source>
</evidence>
<dbReference type="GO" id="GO:0005737">
    <property type="term" value="C:cytoplasm"/>
    <property type="evidence" value="ECO:0007669"/>
    <property type="project" value="UniProtKB-SubCell"/>
</dbReference>
<comment type="cofactor">
    <cofactor evidence="9">
        <name>a divalent metal cation</name>
        <dbReference type="ChEBI" id="CHEBI:60240"/>
    </cofactor>
</comment>
<dbReference type="EMBL" id="CP019434">
    <property type="protein sequence ID" value="APZ42663.1"/>
    <property type="molecule type" value="Genomic_DNA"/>
</dbReference>
<comment type="catalytic activity">
    <reaction evidence="5 9">
        <text>N(7)-methyl-GTP + H2O = N(7)-methyl-GMP + diphosphate + H(+)</text>
        <dbReference type="Rhea" id="RHEA:58744"/>
        <dbReference type="ChEBI" id="CHEBI:15377"/>
        <dbReference type="ChEBI" id="CHEBI:15378"/>
        <dbReference type="ChEBI" id="CHEBI:33019"/>
        <dbReference type="ChEBI" id="CHEBI:58285"/>
        <dbReference type="ChEBI" id="CHEBI:87133"/>
    </reaction>
</comment>
<dbReference type="RefSeq" id="WP_076836314.1">
    <property type="nucleotide sequence ID" value="NZ_CP019434.1"/>
</dbReference>
<dbReference type="InterPro" id="IPR029001">
    <property type="entry name" value="ITPase-like_fam"/>
</dbReference>
<feature type="site" description="Important for substrate specificity" evidence="9">
    <location>
        <position position="70"/>
    </location>
</feature>
<comment type="similarity">
    <text evidence="7 9">Belongs to the Maf family. YceF subfamily.</text>
</comment>
<feature type="site" description="Important for substrate specificity" evidence="9">
    <location>
        <position position="12"/>
    </location>
</feature>
<evidence type="ECO:0000256" key="5">
    <source>
        <dbReference type="ARBA" id="ARBA00050213"/>
    </source>
</evidence>
<dbReference type="PIRSF" id="PIRSF006305">
    <property type="entry name" value="Maf"/>
    <property type="match status" value="1"/>
</dbReference>
<dbReference type="HAMAP" id="MF_00528">
    <property type="entry name" value="Maf"/>
    <property type="match status" value="1"/>
</dbReference>
<evidence type="ECO:0000256" key="9">
    <source>
        <dbReference type="HAMAP-Rule" id="MF_00528"/>
    </source>
</evidence>
<dbReference type="SUPFAM" id="SSF52972">
    <property type="entry name" value="ITPase-like"/>
    <property type="match status" value="1"/>
</dbReference>
<sequence length="205" mass="21674">MRELVLASSSPYRRELLQRLHLPFCSAAPEIDETAVRGESPQAMVRRLSLAKAQALGAAHPDALIIGSDQCAVLDARIIGKPGNHAAAVAQLRAASGRSMYVHTGLCLLDSASGAHQLDVVSYDVRFRTLDDAEIETYLALERPYDCAGSVKSEGLGASLLEHMRGDDPSALIGLPLIRLSTMLRAVGVAVPPPATLHTAVGTSS</sequence>
<keyword evidence="4 9" id="KW-0546">Nucleotide metabolism</keyword>
<feature type="site" description="Important for substrate specificity" evidence="9">
    <location>
        <position position="154"/>
    </location>
</feature>
<evidence type="ECO:0000256" key="7">
    <source>
        <dbReference type="ARBA" id="ARBA00060749"/>
    </source>
</evidence>
<dbReference type="FunFam" id="3.90.950.10:FF:000005">
    <property type="entry name" value="7-methyl-GTP pyrophosphatase"/>
    <property type="match status" value="1"/>
</dbReference>
<evidence type="ECO:0000313" key="10">
    <source>
        <dbReference type="EMBL" id="APZ42663.1"/>
    </source>
</evidence>
<dbReference type="InterPro" id="IPR003697">
    <property type="entry name" value="Maf-like"/>
</dbReference>
<name>A0A1P8UFN6_9GAMM</name>
<dbReference type="Gene3D" id="3.90.950.10">
    <property type="match status" value="1"/>
</dbReference>
<dbReference type="OrthoDB" id="9813694at2"/>
<dbReference type="KEGG" id="afy:BW247_05745"/>
<dbReference type="CDD" id="cd00555">
    <property type="entry name" value="Maf"/>
    <property type="match status" value="1"/>
</dbReference>
<dbReference type="GO" id="GO:0047429">
    <property type="term" value="F:nucleoside triphosphate diphosphatase activity"/>
    <property type="evidence" value="ECO:0007669"/>
    <property type="project" value="InterPro"/>
</dbReference>
<accession>A0A1P8UFN6</accession>
<dbReference type="EC" id="3.6.1.-" evidence="9"/>
<comment type="function">
    <text evidence="6 9">Nucleoside triphosphate pyrophosphatase that hydrolyzes 7-methyl-GTP (m(7)GTP). May have a dual role in cell division arrest and in preventing the incorporation of modified nucleotides into cellular nucleic acids.</text>
</comment>
<evidence type="ECO:0000256" key="8">
    <source>
        <dbReference type="ARBA" id="ARBA00068163"/>
    </source>
</evidence>
<evidence type="ECO:0000256" key="3">
    <source>
        <dbReference type="ARBA" id="ARBA00022801"/>
    </source>
</evidence>
<dbReference type="Proteomes" id="UP000243807">
    <property type="component" value="Chromosome"/>
</dbReference>
<dbReference type="PANTHER" id="PTHR43213:SF10">
    <property type="entry name" value="7-METHYL-GTP PYROPHOSPHATASE"/>
    <property type="match status" value="1"/>
</dbReference>
<organism evidence="10 11">
    <name type="scientific">Acidihalobacter ferrooxydans</name>
    <dbReference type="NCBI Taxonomy" id="1765967"/>
    <lineage>
        <taxon>Bacteria</taxon>
        <taxon>Pseudomonadati</taxon>
        <taxon>Pseudomonadota</taxon>
        <taxon>Gammaproteobacteria</taxon>
        <taxon>Chromatiales</taxon>
        <taxon>Ectothiorhodospiraceae</taxon>
        <taxon>Acidihalobacter</taxon>
    </lineage>
</organism>
<comment type="subcellular location">
    <subcellularLocation>
        <location evidence="1 9">Cytoplasm</location>
    </subcellularLocation>
</comment>
<evidence type="ECO:0000313" key="11">
    <source>
        <dbReference type="Proteomes" id="UP000243807"/>
    </source>
</evidence>
<dbReference type="Pfam" id="PF02545">
    <property type="entry name" value="Maf"/>
    <property type="match status" value="1"/>
</dbReference>
<comment type="caution">
    <text evidence="9">Lacks conserved residue(s) required for the propagation of feature annotation.</text>
</comment>
<protein>
    <recommendedName>
        <fullName evidence="8 9">7-methyl-GTP pyrophosphatase</fullName>
        <shortName evidence="9">m(7)GTP pyrophosphatase</shortName>
        <ecNumber evidence="9">3.6.1.-</ecNumber>
    </recommendedName>
</protein>
<dbReference type="NCBIfam" id="TIGR00172">
    <property type="entry name" value="maf"/>
    <property type="match status" value="1"/>
</dbReference>
<proteinExistence type="inferred from homology"/>
<reference evidence="10 11" key="1">
    <citation type="submission" date="2017-01" db="EMBL/GenBank/DDBJ databases">
        <title>Draft sequence of Acidihalobacter ferrooxidans strain DSM 14175 (strain V8).</title>
        <authorList>
            <person name="Khaleque H.N."/>
            <person name="Ramsay J.P."/>
            <person name="Murphy R.J.T."/>
            <person name="Kaksonen A.H."/>
            <person name="Boxall N.J."/>
            <person name="Watkin E.L.J."/>
        </authorList>
    </citation>
    <scope>NUCLEOTIDE SEQUENCE [LARGE SCALE GENOMIC DNA]</scope>
    <source>
        <strain evidence="10 11">V8</strain>
    </source>
</reference>
<keyword evidence="11" id="KW-1185">Reference proteome</keyword>
<evidence type="ECO:0000256" key="4">
    <source>
        <dbReference type="ARBA" id="ARBA00023080"/>
    </source>
</evidence>
<keyword evidence="3 9" id="KW-0378">Hydrolase</keyword>
<evidence type="ECO:0000256" key="6">
    <source>
        <dbReference type="ARBA" id="ARBA00053369"/>
    </source>
</evidence>